<evidence type="ECO:0000313" key="1">
    <source>
        <dbReference type="EMBL" id="KAG8000148.1"/>
    </source>
</evidence>
<evidence type="ECO:0000313" key="2">
    <source>
        <dbReference type="Proteomes" id="UP000805704"/>
    </source>
</evidence>
<protein>
    <submittedName>
        <fullName evidence="1">Inorganic pyrophosphatase</fullName>
    </submittedName>
</protein>
<dbReference type="Proteomes" id="UP000805704">
    <property type="component" value="Chromosome 9"/>
</dbReference>
<name>A0ACB7EEW1_NIBAL</name>
<accession>A0ACB7EEW1</accession>
<comment type="caution">
    <text evidence="1">The sequence shown here is derived from an EMBL/GenBank/DDBJ whole genome shotgun (WGS) entry which is preliminary data.</text>
</comment>
<gene>
    <name evidence="1" type="primary">PPA1</name>
    <name evidence="1" type="ORF">GBF38_002322</name>
</gene>
<organism evidence="1 2">
    <name type="scientific">Nibea albiflora</name>
    <name type="common">Yellow drum</name>
    <name type="synonym">Corvina albiflora</name>
    <dbReference type="NCBI Taxonomy" id="240163"/>
    <lineage>
        <taxon>Eukaryota</taxon>
        <taxon>Metazoa</taxon>
        <taxon>Chordata</taxon>
        <taxon>Craniata</taxon>
        <taxon>Vertebrata</taxon>
        <taxon>Euteleostomi</taxon>
        <taxon>Actinopterygii</taxon>
        <taxon>Neopterygii</taxon>
        <taxon>Teleostei</taxon>
        <taxon>Neoteleostei</taxon>
        <taxon>Acanthomorphata</taxon>
        <taxon>Eupercaria</taxon>
        <taxon>Sciaenidae</taxon>
        <taxon>Nibea</taxon>
    </lineage>
</organism>
<sequence>MSFTVEQRGNLNGLSYRLFFKNAEGKYISPFHDIPIYADESQNIFHMVVEVPRWTNAKMEIATKDLLNPIKQDVKKGKLRYVANVFPHKGYIWNYGAIPQTWEDPAHKDANTGCVGDNDPIDVCEIGTKVCSRGEVIKVKALGILAMIDEGETDWKVIAINVEDPEAKDLNNISDVQRLKPGYLEATVDWFKMYKVPDGKPENSFAFNEEFKDKDFAVEIIKSTHNFWKALISQTADAGELNCKNTSVSAVGSPLHCSVDEAKAAVAETSPCGKDEPIPSSVDKWFYYGKKIKKNITCTRAPLALLATLVTYFRLTVKLAGLMSVDGTDLDQNPADRQFINSADQGLYKKTGKLVFLGLDNAGKTTLLHMLRDDRLGQHVPTLHPTSEELTIAGMTFTTFDLGGHTQARRIWKNYLPAINGIVYLVDCADHERLVEAKIELDALLTDETISNVPVLILGNKIDRPEAISEDALRGMFGLHGHTTGKGKVSLKELNLRPMEVFMCSVLKRQGYGDGFRWLSHAFKLLHAVIDTWVKFTYTADDMEVKQVERCCCVVKVFSAKKPASCSGVIVHPQSGTVICSAVPFSRFITDKELLCPDNNRVLSPHNFSEKLQIRVSFPPERDLDSGQPPLSSSRNKTTCHREVSAKLLMLVNCLEFKQAFQAVFQEADQWRFHDDEKDEELKRDAQVLSWFAVLKARVVADSGPNSGEYTMAEQLIPPEGPPGRCMRFPFWFPLPGSLHEHPQQRVRDIVGDVLFSTKASSPYDLALVQLRGSTTEAVVPRMARSFDPAISLNEQPVMLQTTCAVQAGASGGAVVRRCSGELLGIVSSNTRDMAAKVTYPHLNFSIPVTIFQGLLQRFHQTRDVNVFSVLDNT</sequence>
<dbReference type="EMBL" id="CM024797">
    <property type="protein sequence ID" value="KAG8000148.1"/>
    <property type="molecule type" value="Genomic_DNA"/>
</dbReference>
<proteinExistence type="predicted"/>
<reference evidence="1" key="1">
    <citation type="submission" date="2020-04" db="EMBL/GenBank/DDBJ databases">
        <title>A chromosome-scale assembly and high-density genetic map of the yellow drum (Nibea albiflora) genome.</title>
        <authorList>
            <person name="Xu D."/>
            <person name="Zhang W."/>
            <person name="Chen R."/>
            <person name="Tan P."/>
            <person name="Wang L."/>
            <person name="Song H."/>
            <person name="Tian L."/>
            <person name="Zhu Q."/>
            <person name="Wang B."/>
        </authorList>
    </citation>
    <scope>NUCLEOTIDE SEQUENCE</scope>
    <source>
        <strain evidence="1">ZJHYS-2018</strain>
    </source>
</reference>
<keyword evidence="2" id="KW-1185">Reference proteome</keyword>